<feature type="domain" description="Tail specific protease" evidence="1">
    <location>
        <begin position="275"/>
        <end position="473"/>
    </location>
</feature>
<dbReference type="SUPFAM" id="SSF50156">
    <property type="entry name" value="PDZ domain-like"/>
    <property type="match status" value="1"/>
</dbReference>
<dbReference type="Pfam" id="PF03572">
    <property type="entry name" value="Peptidase_S41"/>
    <property type="match status" value="1"/>
</dbReference>
<keyword evidence="3" id="KW-1185">Reference proteome</keyword>
<comment type="caution">
    <text evidence="2">The sequence shown here is derived from an EMBL/GenBank/DDBJ whole genome shotgun (WGS) entry which is preliminary data.</text>
</comment>
<dbReference type="Gene3D" id="2.30.42.10">
    <property type="match status" value="1"/>
</dbReference>
<dbReference type="EMBL" id="SMBZ01000019">
    <property type="protein sequence ID" value="TCV13677.1"/>
    <property type="molecule type" value="Genomic_DNA"/>
</dbReference>
<evidence type="ECO:0000259" key="1">
    <source>
        <dbReference type="Pfam" id="PF03572"/>
    </source>
</evidence>
<dbReference type="InterPro" id="IPR029045">
    <property type="entry name" value="ClpP/crotonase-like_dom_sf"/>
</dbReference>
<dbReference type="RefSeq" id="WP_132777646.1">
    <property type="nucleotide sequence ID" value="NZ_SMBZ01000019.1"/>
</dbReference>
<evidence type="ECO:0000313" key="2">
    <source>
        <dbReference type="EMBL" id="TCV13677.1"/>
    </source>
</evidence>
<dbReference type="Proteomes" id="UP000295197">
    <property type="component" value="Unassembled WGS sequence"/>
</dbReference>
<protein>
    <submittedName>
        <fullName evidence="2">C-terminal processing protease CtpA/Prc</fullName>
    </submittedName>
</protein>
<dbReference type="OrthoDB" id="7168509at2"/>
<dbReference type="GO" id="GO:0004175">
    <property type="term" value="F:endopeptidase activity"/>
    <property type="evidence" value="ECO:0007669"/>
    <property type="project" value="TreeGrafter"/>
</dbReference>
<dbReference type="PANTHER" id="PTHR32060:SF30">
    <property type="entry name" value="CARBOXY-TERMINAL PROCESSING PROTEASE CTPA"/>
    <property type="match status" value="1"/>
</dbReference>
<dbReference type="CDD" id="cd07561">
    <property type="entry name" value="Peptidase_S41_CPP_like"/>
    <property type="match status" value="1"/>
</dbReference>
<dbReference type="Gene3D" id="3.90.226.10">
    <property type="entry name" value="2-enoyl-CoA Hydratase, Chain A, domain 1"/>
    <property type="match status" value="1"/>
</dbReference>
<dbReference type="InterPro" id="IPR005151">
    <property type="entry name" value="Tail-specific_protease"/>
</dbReference>
<dbReference type="GO" id="GO:0030288">
    <property type="term" value="C:outer membrane-bounded periplasmic space"/>
    <property type="evidence" value="ECO:0007669"/>
    <property type="project" value="TreeGrafter"/>
</dbReference>
<reference evidence="2 3" key="1">
    <citation type="submission" date="2019-03" db="EMBL/GenBank/DDBJ databases">
        <title>Genomic Encyclopedia of Type Strains, Phase IV (KMG-IV): sequencing the most valuable type-strain genomes for metagenomic binning, comparative biology and taxonomic classification.</title>
        <authorList>
            <person name="Goeker M."/>
        </authorList>
    </citation>
    <scope>NUCLEOTIDE SEQUENCE [LARGE SCALE GENOMIC DNA]</scope>
    <source>
        <strain evidence="2 3">DSM 22362</strain>
    </source>
</reference>
<name>A0A4R3VYQ8_9SPHI</name>
<dbReference type="SUPFAM" id="SSF52096">
    <property type="entry name" value="ClpP/crotonase"/>
    <property type="match status" value="1"/>
</dbReference>
<dbReference type="AlphaFoldDB" id="A0A4R3VYQ8"/>
<dbReference type="GO" id="GO:0006508">
    <property type="term" value="P:proteolysis"/>
    <property type="evidence" value="ECO:0007669"/>
    <property type="project" value="UniProtKB-KW"/>
</dbReference>
<dbReference type="InterPro" id="IPR036034">
    <property type="entry name" value="PDZ_sf"/>
</dbReference>
<gene>
    <name evidence="2" type="ORF">EDC17_101933</name>
</gene>
<proteinExistence type="predicted"/>
<dbReference type="GO" id="GO:0008236">
    <property type="term" value="F:serine-type peptidase activity"/>
    <property type="evidence" value="ECO:0007669"/>
    <property type="project" value="InterPro"/>
</dbReference>
<dbReference type="PANTHER" id="PTHR32060">
    <property type="entry name" value="TAIL-SPECIFIC PROTEASE"/>
    <property type="match status" value="1"/>
</dbReference>
<keyword evidence="2" id="KW-0645">Protease</keyword>
<dbReference type="PROSITE" id="PS51257">
    <property type="entry name" value="PROKAR_LIPOPROTEIN"/>
    <property type="match status" value="1"/>
</dbReference>
<accession>A0A4R3VYQ8</accession>
<dbReference type="GO" id="GO:0007165">
    <property type="term" value="P:signal transduction"/>
    <property type="evidence" value="ECO:0007669"/>
    <property type="project" value="TreeGrafter"/>
</dbReference>
<organism evidence="2 3">
    <name type="scientific">Sphingobacterium alimentarium</name>
    <dbReference type="NCBI Taxonomy" id="797292"/>
    <lineage>
        <taxon>Bacteria</taxon>
        <taxon>Pseudomonadati</taxon>
        <taxon>Bacteroidota</taxon>
        <taxon>Sphingobacteriia</taxon>
        <taxon>Sphingobacteriales</taxon>
        <taxon>Sphingobacteriaceae</taxon>
        <taxon>Sphingobacterium</taxon>
    </lineage>
</organism>
<sequence>MNIRTYIGAILACAFVLLSCEKDDDEKSSQRFAIDKSKTHVDDEYENKLKDSVWYYYKYLSLWESVIEPATAKLNDMDSTDFLKKNYTQYFNSANDVLGYLMYRTKASVVGNSVPSNAGSGNSFFFYQDIIYKHGKGESKAYDWYSFLDRGGFVSGAIQNGLVSGLGMDVAYVEKSSSGNADLFFRFVEKNSAAYISGLRRGYQILKLNGDSKIDYNSQKANNFNTLNNYLNSSRLTVEYKTPAGVINSVEIVYRSNHYADAVFVDTVLQAGTKKVGYVGISSFLSQDAWVVTDAGFQRFDARLNRTFENLQTQGVNDLVIDLRYNGGGSVLTTEYLSDMLVPASASSQLMYTYKINAILKEFGWDEAGEDFGPVYFSKKGSLNLSRVYFLVSEETASASELLINILSPVMDVYVIGTYREENGAAVAKNTYGKPVGFFPIEIVSASNELYVTSFQMYNKNGYGDYFDGLKPNHHVWEYQSFYDFGNAQETMLATALEHIRTGVFRATQPRSVQGKMDIERKISREGFGPRKIQGMYKFPTKKIHF</sequence>
<dbReference type="Gene3D" id="3.30.750.170">
    <property type="match status" value="1"/>
</dbReference>
<keyword evidence="2" id="KW-0378">Hydrolase</keyword>
<evidence type="ECO:0000313" key="3">
    <source>
        <dbReference type="Proteomes" id="UP000295197"/>
    </source>
</evidence>